<dbReference type="KEGG" id="aswu:HUW51_04125"/>
<feature type="region of interest" description="Disordered" evidence="1">
    <location>
        <begin position="69"/>
        <end position="128"/>
    </location>
</feature>
<sequence>MLSTTSNPSPLTTSRIKIVFQLAIAGVVSCWLAACSSARETSETTDEPIEVVTQPGTIQTDEQRQQIYNNAAGGNPNQLPKPNLNDRASEVNRKRNIEDNSTDKPAMTPNEVRSQEIIPRTDTIPRTP</sequence>
<gene>
    <name evidence="2" type="ORF">HUW51_04125</name>
</gene>
<keyword evidence="3" id="KW-1185">Reference proteome</keyword>
<evidence type="ECO:0000313" key="2">
    <source>
        <dbReference type="EMBL" id="QNF31950.1"/>
    </source>
</evidence>
<evidence type="ECO:0000256" key="1">
    <source>
        <dbReference type="SAM" id="MobiDB-lite"/>
    </source>
</evidence>
<proteinExistence type="predicted"/>
<protein>
    <submittedName>
        <fullName evidence="2">Uncharacterized protein</fullName>
    </submittedName>
</protein>
<dbReference type="AlphaFoldDB" id="A0A7G7G466"/>
<accession>A0A7G7G466</accession>
<dbReference type="EMBL" id="CP055156">
    <property type="protein sequence ID" value="QNF31950.1"/>
    <property type="molecule type" value="Genomic_DNA"/>
</dbReference>
<dbReference type="Proteomes" id="UP000515237">
    <property type="component" value="Chromosome"/>
</dbReference>
<name>A0A7G7G466_9BACT</name>
<evidence type="ECO:0000313" key="3">
    <source>
        <dbReference type="Proteomes" id="UP000515237"/>
    </source>
</evidence>
<dbReference type="RefSeq" id="WP_185272733.1">
    <property type="nucleotide sequence ID" value="NZ_CP055156.1"/>
</dbReference>
<reference evidence="2 3" key="1">
    <citation type="journal article" date="2018" name="Int. J. Syst. Evol. Microbiol.">
        <title>Adhaeribacter swui sp. nov., isolated from wet mud.</title>
        <authorList>
            <person name="Kim D.U."/>
            <person name="Kim K.W."/>
            <person name="Kang M.S."/>
            <person name="Kim J.Y."/>
            <person name="Jang J.H."/>
            <person name="Kim M.K."/>
        </authorList>
    </citation>
    <scope>NUCLEOTIDE SEQUENCE [LARGE SCALE GENOMIC DNA]</scope>
    <source>
        <strain evidence="2 3">KCTC 52873</strain>
    </source>
</reference>
<feature type="compositionally biased region" description="Basic and acidic residues" evidence="1">
    <location>
        <begin position="87"/>
        <end position="102"/>
    </location>
</feature>
<organism evidence="2 3">
    <name type="scientific">Adhaeribacter swui</name>
    <dbReference type="NCBI Taxonomy" id="2086471"/>
    <lineage>
        <taxon>Bacteria</taxon>
        <taxon>Pseudomonadati</taxon>
        <taxon>Bacteroidota</taxon>
        <taxon>Cytophagia</taxon>
        <taxon>Cytophagales</taxon>
        <taxon>Hymenobacteraceae</taxon>
        <taxon>Adhaeribacter</taxon>
    </lineage>
</organism>